<dbReference type="Proteomes" id="UP000430272">
    <property type="component" value="Unassembled WGS sequence"/>
</dbReference>
<comment type="caution">
    <text evidence="3">The sequence shown here is derived from an EMBL/GenBank/DDBJ whole genome shotgun (WGS) entry which is preliminary data.</text>
</comment>
<dbReference type="GO" id="GO:0046556">
    <property type="term" value="F:alpha-L-arabinofuranosidase activity"/>
    <property type="evidence" value="ECO:0007669"/>
    <property type="project" value="InterPro"/>
</dbReference>
<dbReference type="InterPro" id="IPR013830">
    <property type="entry name" value="SGNH_hydro"/>
</dbReference>
<dbReference type="RefSeq" id="WP_160661068.1">
    <property type="nucleotide sequence ID" value="NZ_BAABDV010000001.1"/>
</dbReference>
<evidence type="ECO:0000259" key="1">
    <source>
        <dbReference type="Pfam" id="PF09206"/>
    </source>
</evidence>
<dbReference type="OrthoDB" id="7432303at2"/>
<keyword evidence="4" id="KW-1185">Reference proteome</keyword>
<dbReference type="EMBL" id="WTYD01000001">
    <property type="protein sequence ID" value="MXO54311.1"/>
    <property type="molecule type" value="Genomic_DNA"/>
</dbReference>
<dbReference type="AlphaFoldDB" id="A0A844Y8R7"/>
<name>A0A844Y8R7_9SPHN</name>
<dbReference type="SUPFAM" id="SSF52266">
    <property type="entry name" value="SGNH hydrolase"/>
    <property type="match status" value="1"/>
</dbReference>
<organism evidence="3 4">
    <name type="scientific">Qipengyuania pelagi</name>
    <dbReference type="NCBI Taxonomy" id="994320"/>
    <lineage>
        <taxon>Bacteria</taxon>
        <taxon>Pseudomonadati</taxon>
        <taxon>Pseudomonadota</taxon>
        <taxon>Alphaproteobacteria</taxon>
        <taxon>Sphingomonadales</taxon>
        <taxon>Erythrobacteraceae</taxon>
        <taxon>Qipengyuania</taxon>
    </lineage>
</organism>
<feature type="domain" description="SGNH hydrolase-type esterase" evidence="2">
    <location>
        <begin position="308"/>
        <end position="477"/>
    </location>
</feature>
<feature type="domain" description="Alpha-L-arabinofuranosidase B catalytic" evidence="1">
    <location>
        <begin position="41"/>
        <end position="119"/>
    </location>
</feature>
<dbReference type="InterPro" id="IPR013320">
    <property type="entry name" value="ConA-like_dom_sf"/>
</dbReference>
<dbReference type="Pfam" id="PF13472">
    <property type="entry name" value="Lipase_GDSL_2"/>
    <property type="match status" value="1"/>
</dbReference>
<evidence type="ECO:0000313" key="4">
    <source>
        <dbReference type="Proteomes" id="UP000430272"/>
    </source>
</evidence>
<gene>
    <name evidence="3" type="ORF">GRI47_09885</name>
</gene>
<dbReference type="InterPro" id="IPR051532">
    <property type="entry name" value="Ester_Hydrolysis_Enzymes"/>
</dbReference>
<evidence type="ECO:0000313" key="3">
    <source>
        <dbReference type="EMBL" id="MXO54311.1"/>
    </source>
</evidence>
<dbReference type="Gene3D" id="2.60.120.200">
    <property type="match status" value="1"/>
</dbReference>
<dbReference type="InterPro" id="IPR036514">
    <property type="entry name" value="SGNH_hydro_sf"/>
</dbReference>
<dbReference type="PANTHER" id="PTHR30383:SF5">
    <property type="entry name" value="SGNH HYDROLASE-TYPE ESTERASE DOMAIN-CONTAINING PROTEIN"/>
    <property type="match status" value="1"/>
</dbReference>
<dbReference type="SUPFAM" id="SSF49899">
    <property type="entry name" value="Concanavalin A-like lectins/glucanases"/>
    <property type="match status" value="1"/>
</dbReference>
<dbReference type="GO" id="GO:0004622">
    <property type="term" value="F:phosphatidylcholine lysophospholipase activity"/>
    <property type="evidence" value="ECO:0007669"/>
    <property type="project" value="TreeGrafter"/>
</dbReference>
<evidence type="ECO:0008006" key="5">
    <source>
        <dbReference type="Google" id="ProtNLM"/>
    </source>
</evidence>
<sequence length="512" mass="53111">MEFSLGLHLAHRHGAVLPVLPPVAVAAPTAPGYLADAIAPYAAYGALRVVSGYSGPLFTLRRADGATMDVAPQAGGDYPDYAAIDAWAGSAIPTIATLHDQSGKGRHLLQANVANQPGFDTGQRFGNACPILFDGYSRSASPQNPNRERFLEANGLSFSRANMTAFVAAQSQVSFNTSTPFAFENNAGGDNVGLDAPSVSAVNTLGSNINGQARGVDSSPDTMGFALSASNRLYFSQGAVLNQSASNAATTATRLRVGRNGAGKPAMMALFGFALYDTALSQTTGATVRDSLNTAIGKPSAFDYHVLFIGDSITEGTGSRNLLNTARSMRLNTRALMTNAGIHGQVLADDYTNRAGRFSSQFRANIPNVAFISGGTNDLAGGTAGAALYSNTTSPLVAYLKSLGFKVVVATILPRTGGSWDAAAEARRVEYNDAVRGNAAMADAVLDLTANPTMGNGNESDTTLYPDGLHPSSLGYAYLAGAPGGIYADPQTYYAKLRDILGTTSLGAAYSP</sequence>
<dbReference type="Gene3D" id="3.40.50.1110">
    <property type="entry name" value="SGNH hydrolase"/>
    <property type="match status" value="1"/>
</dbReference>
<protein>
    <recommendedName>
        <fullName evidence="5">SGNH hydrolase-type esterase domain-containing protein</fullName>
    </recommendedName>
</protein>
<dbReference type="Pfam" id="PF09206">
    <property type="entry name" value="ArabFuran-catal"/>
    <property type="match status" value="1"/>
</dbReference>
<dbReference type="GO" id="GO:0031221">
    <property type="term" value="P:arabinan metabolic process"/>
    <property type="evidence" value="ECO:0007669"/>
    <property type="project" value="InterPro"/>
</dbReference>
<dbReference type="InterPro" id="IPR015289">
    <property type="entry name" value="A-L-arabinofuranosidase_B_cat"/>
</dbReference>
<reference evidence="3 4" key="1">
    <citation type="submission" date="2019-12" db="EMBL/GenBank/DDBJ databases">
        <title>Genomic-based taxomic classification of the family Erythrobacteraceae.</title>
        <authorList>
            <person name="Xu L."/>
        </authorList>
    </citation>
    <scope>NUCLEOTIDE SEQUENCE [LARGE SCALE GENOMIC DNA]</scope>
    <source>
        <strain evidence="3 4">JCM 17468</strain>
    </source>
</reference>
<dbReference type="PANTHER" id="PTHR30383">
    <property type="entry name" value="THIOESTERASE 1/PROTEASE 1/LYSOPHOSPHOLIPASE L1"/>
    <property type="match status" value="1"/>
</dbReference>
<evidence type="ECO:0000259" key="2">
    <source>
        <dbReference type="Pfam" id="PF13472"/>
    </source>
</evidence>
<proteinExistence type="predicted"/>
<accession>A0A844Y8R7</accession>